<protein>
    <recommendedName>
        <fullName evidence="1">Tf2-1-like SH3-like domain-containing protein</fullName>
    </recommendedName>
</protein>
<dbReference type="Pfam" id="PF24626">
    <property type="entry name" value="SH3_Tf2-1"/>
    <property type="match status" value="1"/>
</dbReference>
<reference evidence="2" key="1">
    <citation type="submission" date="2021-03" db="EMBL/GenBank/DDBJ databases">
        <title>Draft genome sequence of rust myrtle Austropuccinia psidii MF-1, a brazilian biotype.</title>
        <authorList>
            <person name="Quecine M.C."/>
            <person name="Pachon D.M.R."/>
            <person name="Bonatelli M.L."/>
            <person name="Correr F.H."/>
            <person name="Franceschini L.M."/>
            <person name="Leite T.F."/>
            <person name="Margarido G.R.A."/>
            <person name="Almeida C.A."/>
            <person name="Ferrarezi J.A."/>
            <person name="Labate C.A."/>
        </authorList>
    </citation>
    <scope>NUCLEOTIDE SEQUENCE</scope>
    <source>
        <strain evidence="2">MF-1</strain>
    </source>
</reference>
<dbReference type="EMBL" id="AVOT02068079">
    <property type="protein sequence ID" value="MBW0559426.1"/>
    <property type="molecule type" value="Genomic_DNA"/>
</dbReference>
<evidence type="ECO:0000313" key="2">
    <source>
        <dbReference type="EMBL" id="MBW0559426.1"/>
    </source>
</evidence>
<feature type="domain" description="Tf2-1-like SH3-like" evidence="1">
    <location>
        <begin position="24"/>
        <end position="86"/>
    </location>
</feature>
<dbReference type="Proteomes" id="UP000765509">
    <property type="component" value="Unassembled WGS sequence"/>
</dbReference>
<gene>
    <name evidence="2" type="ORF">O181_099141</name>
</gene>
<name>A0A9Q3JCV0_9BASI</name>
<accession>A0A9Q3JCV0</accession>
<organism evidence="2 3">
    <name type="scientific">Austropuccinia psidii MF-1</name>
    <dbReference type="NCBI Taxonomy" id="1389203"/>
    <lineage>
        <taxon>Eukaryota</taxon>
        <taxon>Fungi</taxon>
        <taxon>Dikarya</taxon>
        <taxon>Basidiomycota</taxon>
        <taxon>Pucciniomycotina</taxon>
        <taxon>Pucciniomycetes</taxon>
        <taxon>Pucciniales</taxon>
        <taxon>Sphaerophragmiaceae</taxon>
        <taxon>Austropuccinia</taxon>
    </lineage>
</organism>
<evidence type="ECO:0000313" key="3">
    <source>
        <dbReference type="Proteomes" id="UP000765509"/>
    </source>
</evidence>
<dbReference type="OrthoDB" id="3158924at2759"/>
<proteinExistence type="predicted"/>
<sequence length="168" mass="19458">MQDAFKNANKTWAKSHKPPNFEAGDLVLVSTLNYNNIKGPDKLKYSFAGPFMIKELHGPNAVQLELKGELMNKHPTFPVSLIKPYRLSDKELFPLINNPALEIPPLEEGEEKRIGKVLEERRTRNKKESKYLVRYRNPTQEDECILGKAIAEANKLVRRLRHERRPKE</sequence>
<comment type="caution">
    <text evidence="2">The sequence shown here is derived from an EMBL/GenBank/DDBJ whole genome shotgun (WGS) entry which is preliminary data.</text>
</comment>
<dbReference type="InterPro" id="IPR056924">
    <property type="entry name" value="SH3_Tf2-1"/>
</dbReference>
<dbReference type="AlphaFoldDB" id="A0A9Q3JCV0"/>
<keyword evidence="3" id="KW-1185">Reference proteome</keyword>
<evidence type="ECO:0000259" key="1">
    <source>
        <dbReference type="Pfam" id="PF24626"/>
    </source>
</evidence>